<evidence type="ECO:0000256" key="1">
    <source>
        <dbReference type="SAM" id="MobiDB-lite"/>
    </source>
</evidence>
<dbReference type="SMART" id="SM00312">
    <property type="entry name" value="PX"/>
    <property type="match status" value="1"/>
</dbReference>
<evidence type="ECO:0000259" key="2">
    <source>
        <dbReference type="PROSITE" id="PS50195"/>
    </source>
</evidence>
<evidence type="ECO:0000313" key="3">
    <source>
        <dbReference type="EMBL" id="KAJ6232841.1"/>
    </source>
</evidence>
<dbReference type="PANTHER" id="PTHR45827">
    <property type="entry name" value="SORTING NEXIN"/>
    <property type="match status" value="1"/>
</dbReference>
<dbReference type="InterPro" id="IPR036871">
    <property type="entry name" value="PX_dom_sf"/>
</dbReference>
<feature type="region of interest" description="Disordered" evidence="1">
    <location>
        <begin position="1"/>
        <end position="193"/>
    </location>
</feature>
<dbReference type="EMBL" id="JAOAOG010000287">
    <property type="protein sequence ID" value="KAJ6232841.1"/>
    <property type="molecule type" value="Genomic_DNA"/>
</dbReference>
<accession>A0ABQ8XJM1</accession>
<feature type="compositionally biased region" description="Low complexity" evidence="1">
    <location>
        <begin position="93"/>
        <end position="110"/>
    </location>
</feature>
<organism evidence="3 4">
    <name type="scientific">Anaeramoeba flamelloides</name>
    <dbReference type="NCBI Taxonomy" id="1746091"/>
    <lineage>
        <taxon>Eukaryota</taxon>
        <taxon>Metamonada</taxon>
        <taxon>Anaeramoebidae</taxon>
        <taxon>Anaeramoeba</taxon>
    </lineage>
</organism>
<feature type="compositionally biased region" description="Low complexity" evidence="1">
    <location>
        <begin position="39"/>
        <end position="53"/>
    </location>
</feature>
<dbReference type="InterPro" id="IPR027267">
    <property type="entry name" value="AH/BAR_dom_sf"/>
</dbReference>
<feature type="compositionally biased region" description="Low complexity" evidence="1">
    <location>
        <begin position="9"/>
        <end position="28"/>
    </location>
</feature>
<dbReference type="PROSITE" id="PS50195">
    <property type="entry name" value="PX"/>
    <property type="match status" value="1"/>
</dbReference>
<evidence type="ECO:0000313" key="4">
    <source>
        <dbReference type="Proteomes" id="UP001150062"/>
    </source>
</evidence>
<dbReference type="Gene3D" id="3.30.1520.10">
    <property type="entry name" value="Phox-like domain"/>
    <property type="match status" value="1"/>
</dbReference>
<comment type="caution">
    <text evidence="3">The sequence shown here is derived from an EMBL/GenBank/DDBJ whole genome shotgun (WGS) entry which is preliminary data.</text>
</comment>
<sequence>MSGYRYQRSSSTNSVWGSNSKNNTNNANPQQKRIYLKASTNTKRTNSTNTKTRGGWGSSSTKKEKEEEPKPKSFTNIYNSGLKWAPKKKTVYTKKTQTKTTNTKKVTGTKPSKIKSFIPTTKNKTKFKPKPRSKPIFKSKPKSKPKPKPIPKSKPKPKPKPIQKKTQTRKTTFTSKKPSFGKQTNQKAARKIPEETINNGYKWGSKKSQVVCRIENSQKKRDSTLYTIKYQNKTVERLFKHFVWFRSKLKERHGSIVIPPLVERSKKKLDNDNLTKKMVDLQIFMNRILSHPVLRNSILVTKFLETQFPEQWKILKQWINTENKMCAPFWQSVRFNLSNDETRENAEPENFKALSLTLKKKIKTINSASESLDLRYADNAEIQATLGSVVRELGFNKGYGIGWKESCYPSKKLGESVIGLGNTFETISKETFNVTQLDNFLITSMFEDHNKMIKDVNSLIKNRESTQEEYKRMITILNRQSRSSMSQESSNMENKRVKVENIKQRGVALSKISLAEMDKFHSLQESEIKDQFSDLCQRKIDYHENAINIWQSLLSQINQIPVKYGSQK</sequence>
<feature type="compositionally biased region" description="Basic and acidic residues" evidence="1">
    <location>
        <begin position="61"/>
        <end position="71"/>
    </location>
</feature>
<feature type="domain" description="PX" evidence="2">
    <location>
        <begin position="204"/>
        <end position="310"/>
    </location>
</feature>
<proteinExistence type="predicted"/>
<dbReference type="CDD" id="cd06093">
    <property type="entry name" value="PX_domain"/>
    <property type="match status" value="1"/>
</dbReference>
<dbReference type="SUPFAM" id="SSF103657">
    <property type="entry name" value="BAR/IMD domain-like"/>
    <property type="match status" value="1"/>
</dbReference>
<dbReference type="Gene3D" id="1.20.1270.60">
    <property type="entry name" value="Arfaptin homology (AH) domain/BAR domain"/>
    <property type="match status" value="1"/>
</dbReference>
<name>A0ABQ8XJM1_9EUKA</name>
<protein>
    <submittedName>
        <fullName evidence="3">Sorting nexin</fullName>
    </submittedName>
</protein>
<dbReference type="Pfam" id="PF00787">
    <property type="entry name" value="PX"/>
    <property type="match status" value="1"/>
</dbReference>
<dbReference type="PANTHER" id="PTHR45827:SF1">
    <property type="entry name" value="SORTING NEXIN"/>
    <property type="match status" value="1"/>
</dbReference>
<keyword evidence="4" id="KW-1185">Reference proteome</keyword>
<feature type="compositionally biased region" description="Basic residues" evidence="1">
    <location>
        <begin position="123"/>
        <end position="168"/>
    </location>
</feature>
<gene>
    <name evidence="3" type="ORF">M0813_04367</name>
</gene>
<reference evidence="3" key="1">
    <citation type="submission" date="2022-08" db="EMBL/GenBank/DDBJ databases">
        <title>Novel sulfate-reducing endosymbionts in the free-living metamonad Anaeramoeba.</title>
        <authorList>
            <person name="Jerlstrom-Hultqvist J."/>
            <person name="Cepicka I."/>
            <person name="Gallot-Lavallee L."/>
            <person name="Salas-Leiva D."/>
            <person name="Curtis B.A."/>
            <person name="Zahonova K."/>
            <person name="Pipaliya S."/>
            <person name="Dacks J."/>
            <person name="Roger A.J."/>
        </authorList>
    </citation>
    <scope>NUCLEOTIDE SEQUENCE</scope>
    <source>
        <strain evidence="3">Schooner1</strain>
    </source>
</reference>
<dbReference type="Proteomes" id="UP001150062">
    <property type="component" value="Unassembled WGS sequence"/>
</dbReference>
<dbReference type="SUPFAM" id="SSF64268">
    <property type="entry name" value="PX domain"/>
    <property type="match status" value="1"/>
</dbReference>
<dbReference type="InterPro" id="IPR001683">
    <property type="entry name" value="PX_dom"/>
</dbReference>